<dbReference type="Gene3D" id="3.40.50.720">
    <property type="entry name" value="NAD(P)-binding Rossmann-like Domain"/>
    <property type="match status" value="1"/>
</dbReference>
<dbReference type="GO" id="GO:0000166">
    <property type="term" value="F:nucleotide binding"/>
    <property type="evidence" value="ECO:0007669"/>
    <property type="project" value="InterPro"/>
</dbReference>
<evidence type="ECO:0000313" key="4">
    <source>
        <dbReference type="Proteomes" id="UP000682713"/>
    </source>
</evidence>
<dbReference type="EMBL" id="JAGYPJ010000001">
    <property type="protein sequence ID" value="MBS4199225.1"/>
    <property type="molecule type" value="Genomic_DNA"/>
</dbReference>
<protein>
    <submittedName>
        <fullName evidence="3">Gfo/Idh/MocA family oxidoreductase</fullName>
    </submittedName>
</protein>
<accession>A0A942TKD0</accession>
<dbReference type="InterPro" id="IPR036291">
    <property type="entry name" value="NAD(P)-bd_dom_sf"/>
</dbReference>
<name>A0A942TKD0_9BACI</name>
<organism evidence="3 4">
    <name type="scientific">Lederbergia citrisecunda</name>
    <dbReference type="NCBI Taxonomy" id="2833583"/>
    <lineage>
        <taxon>Bacteria</taxon>
        <taxon>Bacillati</taxon>
        <taxon>Bacillota</taxon>
        <taxon>Bacilli</taxon>
        <taxon>Bacillales</taxon>
        <taxon>Bacillaceae</taxon>
        <taxon>Lederbergia</taxon>
    </lineage>
</organism>
<evidence type="ECO:0000259" key="2">
    <source>
        <dbReference type="Pfam" id="PF22725"/>
    </source>
</evidence>
<sequence>MVVRFGLIGCGYISKKHLWALSSCKGTQLTAVSDLSVERMEEAKKYYQTVSSGQEYPIKFYKNYQKMLEDDDIDAVIIASFTGLHAQMANAALEASKHVILEKPMALSIKEANELILLSQKQNKELMVCHQLRFMPIMQRIKKMIDDGKLGKLFLGVCSIRINRSPEYYSLASWRGKWESDGGMLINQGIHVIDLLQWFFGDAVTVYGETMQYLSQLKETEDAAVGVISFCNQAKGIIEANIVTQPNNLGYSLSIFGEKGTICIEGQSLNQISRWYIEGEEVNKEELNQLINDKNEEIYLYENFLEAVDSDNKHVLIDGKEGKKALELIFALYQSSLKHEVVNCPLETFATSDMNRKDGN</sequence>
<comment type="caution">
    <text evidence="3">The sequence shown here is derived from an EMBL/GenBank/DDBJ whole genome shotgun (WGS) entry which is preliminary data.</text>
</comment>
<dbReference type="Gene3D" id="3.30.360.10">
    <property type="entry name" value="Dihydrodipicolinate Reductase, domain 2"/>
    <property type="match status" value="1"/>
</dbReference>
<dbReference type="RefSeq" id="WP_213109920.1">
    <property type="nucleotide sequence ID" value="NZ_JAGYPJ010000001.1"/>
</dbReference>
<dbReference type="Proteomes" id="UP000682713">
    <property type="component" value="Unassembled WGS sequence"/>
</dbReference>
<reference evidence="3 4" key="1">
    <citation type="submission" date="2021-05" db="EMBL/GenBank/DDBJ databases">
        <title>Novel Bacillus species.</title>
        <authorList>
            <person name="Liu G."/>
        </authorList>
    </citation>
    <scope>NUCLEOTIDE SEQUENCE [LARGE SCALE GENOMIC DNA]</scope>
    <source>
        <strain evidence="3 4">FJAT-49732</strain>
    </source>
</reference>
<proteinExistence type="predicted"/>
<evidence type="ECO:0000313" key="3">
    <source>
        <dbReference type="EMBL" id="MBS4199225.1"/>
    </source>
</evidence>
<evidence type="ECO:0000259" key="1">
    <source>
        <dbReference type="Pfam" id="PF01408"/>
    </source>
</evidence>
<feature type="domain" description="GFO/IDH/MocA-like oxidoreductase" evidence="2">
    <location>
        <begin position="138"/>
        <end position="262"/>
    </location>
</feature>
<dbReference type="Pfam" id="PF01408">
    <property type="entry name" value="GFO_IDH_MocA"/>
    <property type="match status" value="1"/>
</dbReference>
<dbReference type="PANTHER" id="PTHR43249">
    <property type="entry name" value="UDP-N-ACETYL-2-AMINO-2-DEOXY-D-GLUCURONATE OXIDASE"/>
    <property type="match status" value="1"/>
</dbReference>
<gene>
    <name evidence="3" type="ORF">KHA93_06095</name>
</gene>
<dbReference type="Pfam" id="PF22725">
    <property type="entry name" value="GFO_IDH_MocA_C3"/>
    <property type="match status" value="1"/>
</dbReference>
<dbReference type="SUPFAM" id="SSF55347">
    <property type="entry name" value="Glyceraldehyde-3-phosphate dehydrogenase-like, C-terminal domain"/>
    <property type="match status" value="1"/>
</dbReference>
<dbReference type="InterPro" id="IPR000683">
    <property type="entry name" value="Gfo/Idh/MocA-like_OxRdtase_N"/>
</dbReference>
<dbReference type="SUPFAM" id="SSF51735">
    <property type="entry name" value="NAD(P)-binding Rossmann-fold domains"/>
    <property type="match status" value="1"/>
</dbReference>
<dbReference type="AlphaFoldDB" id="A0A942TKD0"/>
<dbReference type="InterPro" id="IPR055170">
    <property type="entry name" value="GFO_IDH_MocA-like_dom"/>
</dbReference>
<dbReference type="PANTHER" id="PTHR43249:SF1">
    <property type="entry name" value="D-GLUCOSIDE 3-DEHYDROGENASE"/>
    <property type="match status" value="1"/>
</dbReference>
<keyword evidence="4" id="KW-1185">Reference proteome</keyword>
<dbReference type="InterPro" id="IPR052515">
    <property type="entry name" value="Gfo/Idh/MocA_Oxidoreductase"/>
</dbReference>
<feature type="domain" description="Gfo/Idh/MocA-like oxidoreductase N-terminal" evidence="1">
    <location>
        <begin position="3"/>
        <end position="129"/>
    </location>
</feature>